<evidence type="ECO:0000313" key="1">
    <source>
        <dbReference type="EMBL" id="WYY00591.1"/>
    </source>
</evidence>
<reference evidence="1 2" key="1">
    <citation type="submission" date="2023-09" db="EMBL/GenBank/DDBJ databases">
        <authorList>
            <person name="Golyshina O.V."/>
            <person name="Lunev E.A."/>
            <person name="Bargiela R."/>
            <person name="Gaines M.C."/>
            <person name="Daum B."/>
            <person name="Bale N.J."/>
            <person name="Koenen M."/>
            <person name="Sinninghe Damst J.S."/>
            <person name="Yakimov M."/>
            <person name="Golyshin P.N."/>
        </authorList>
    </citation>
    <scope>NUCLEOTIDE SEQUENCE [LARGE SCALE GENOMIC DNA]</scope>
    <source>
        <strain evidence="1 2">M1</strain>
    </source>
</reference>
<organism evidence="1 2">
    <name type="scientific">Oxyplasma meridianum</name>
    <dbReference type="NCBI Taxonomy" id="3073602"/>
    <lineage>
        <taxon>Archaea</taxon>
        <taxon>Methanobacteriati</taxon>
        <taxon>Thermoplasmatota</taxon>
        <taxon>Thermoplasmata</taxon>
        <taxon>Thermoplasmatales</taxon>
        <taxon>Thermoplasmataceae</taxon>
        <taxon>Oxyplasma</taxon>
    </lineage>
</organism>
<evidence type="ECO:0000313" key="2">
    <source>
        <dbReference type="Proteomes" id="UP001451606"/>
    </source>
</evidence>
<dbReference type="InterPro" id="IPR038071">
    <property type="entry name" value="UROD/MetE-like_sf"/>
</dbReference>
<keyword evidence="2" id="KW-1185">Reference proteome</keyword>
<dbReference type="KEGG" id="omr:OXIME_001169"/>
<name>A0AAX4NIK6_9ARCH</name>
<protein>
    <recommendedName>
        <fullName evidence="3">DUF72 domain-containing protein</fullName>
    </recommendedName>
</protein>
<evidence type="ECO:0008006" key="3">
    <source>
        <dbReference type="Google" id="ProtNLM"/>
    </source>
</evidence>
<dbReference type="RefSeq" id="WP_393970925.1">
    <property type="nucleotide sequence ID" value="NZ_CP133772.1"/>
</dbReference>
<dbReference type="Proteomes" id="UP001451606">
    <property type="component" value="Chromosome"/>
</dbReference>
<dbReference type="Gene3D" id="3.20.20.210">
    <property type="match status" value="2"/>
</dbReference>
<proteinExistence type="predicted"/>
<dbReference type="AlphaFoldDB" id="A0AAX4NIK6"/>
<gene>
    <name evidence="1" type="ORF">OXIME_001169</name>
</gene>
<dbReference type="SUPFAM" id="SSF51726">
    <property type="entry name" value="UROD/MetE-like"/>
    <property type="match status" value="1"/>
</dbReference>
<dbReference type="GeneID" id="95967906"/>
<accession>A0AAX4NIK6</accession>
<sequence length="305" mass="34875">MTEIKGLIYGIYPKSDELRIKIGRWERGVIKGAEIENEISNEKRLKTELFKNTGSVYTDPLFNWYDVFRPFTCATEGISPGPLTRYRETNTFYRLPEVDHVGRLKVNASELNEIEANPPLPIFQKNSDPDYFVFFPSPFSFFKMSKVNEEITLEKFTDGMISIYSDIMKLYGFKNVLLFESLPYQGEDMSLLLPLIKKFKTILVTEGNLKFADFDPLAKNLQTIAATPEDENMEIAAKHSIVPGIKTIDSHNTKIEDPKTVRETALKAAEKAGVDSIYVTFNDYLDFLPSSIASKKLEMFREVIN</sequence>
<dbReference type="EMBL" id="CP133772">
    <property type="protein sequence ID" value="WYY00591.1"/>
    <property type="molecule type" value="Genomic_DNA"/>
</dbReference>